<proteinExistence type="predicted"/>
<evidence type="ECO:0000256" key="3">
    <source>
        <dbReference type="ARBA" id="ARBA00022989"/>
    </source>
</evidence>
<evidence type="ECO:0000256" key="5">
    <source>
        <dbReference type="SAM" id="Phobius"/>
    </source>
</evidence>
<organism evidence="7 8">
    <name type="scientific">Pseudomonas putida</name>
    <name type="common">Arthrobacter siderocapsulatus</name>
    <dbReference type="NCBI Taxonomy" id="303"/>
    <lineage>
        <taxon>Bacteria</taxon>
        <taxon>Pseudomonadati</taxon>
        <taxon>Pseudomonadota</taxon>
        <taxon>Gammaproteobacteria</taxon>
        <taxon>Pseudomonadales</taxon>
        <taxon>Pseudomonadaceae</taxon>
        <taxon>Pseudomonas</taxon>
    </lineage>
</organism>
<dbReference type="Proteomes" id="UP000237230">
    <property type="component" value="Unassembled WGS sequence"/>
</dbReference>
<evidence type="ECO:0000313" key="8">
    <source>
        <dbReference type="Proteomes" id="UP000237230"/>
    </source>
</evidence>
<keyword evidence="3 5" id="KW-1133">Transmembrane helix</keyword>
<gene>
    <name evidence="7" type="ORF">BGP84_04435</name>
</gene>
<feature type="transmembrane region" description="Helical" evidence="5">
    <location>
        <begin position="119"/>
        <end position="139"/>
    </location>
</feature>
<evidence type="ECO:0000256" key="2">
    <source>
        <dbReference type="ARBA" id="ARBA00022692"/>
    </source>
</evidence>
<sequence>MVYEKNWVQAWLGVGLVWFLGAIALAPSNKVYQQGLVVFLWVPMLLLAWPARRVLVEAWRRQPALWGSIMLLMVWGLISLAWTAAEDASREAKRLLYIFVFLLAFPVLAQAGSARVRHLLQLGAAALAFAALLSIVHFYGLQSMPLTGRLAGIGGISHPILGAYVVAAGALLLLYQMPRQRLAQLGWLLALACLGAFVVLSQSRGAVLSLLFTLLLAPLWCRDRLSRVIAIMAMVTFGLAIYFMYDLLAERGASYRPQIFETVLHMITAHPWGGLGLGSGYTVSAAGLEFDHSHNMFTHVALELGLPGMVLWAAVWLFALGEIARARHTPMGKILFGLWVFSTMAMQFDAASLTATPRAEWFVSWLPVALVMLLPWVRAENDACGKISGST</sequence>
<comment type="subcellular location">
    <subcellularLocation>
        <location evidence="1">Membrane</location>
        <topology evidence="1">Multi-pass membrane protein</topology>
    </subcellularLocation>
</comment>
<dbReference type="OrthoDB" id="1013669at2"/>
<keyword evidence="4 5" id="KW-0472">Membrane</keyword>
<dbReference type="PANTHER" id="PTHR37422:SF13">
    <property type="entry name" value="LIPOPOLYSACCHARIDE BIOSYNTHESIS PROTEIN PA4999-RELATED"/>
    <property type="match status" value="1"/>
</dbReference>
<feature type="transmembrane region" description="Helical" evidence="5">
    <location>
        <begin position="95"/>
        <end position="112"/>
    </location>
</feature>
<evidence type="ECO:0000256" key="4">
    <source>
        <dbReference type="ARBA" id="ARBA00023136"/>
    </source>
</evidence>
<feature type="transmembrane region" description="Helical" evidence="5">
    <location>
        <begin position="361"/>
        <end position="377"/>
    </location>
</feature>
<evidence type="ECO:0000256" key="1">
    <source>
        <dbReference type="ARBA" id="ARBA00004141"/>
    </source>
</evidence>
<accession>A0A2S3XAG1</accession>
<feature type="transmembrane region" description="Helical" evidence="5">
    <location>
        <begin position="63"/>
        <end position="83"/>
    </location>
</feature>
<feature type="transmembrane region" description="Helical" evidence="5">
    <location>
        <begin position="32"/>
        <end position="51"/>
    </location>
</feature>
<name>A0A2S3XAG1_PSEPU</name>
<dbReference type="InterPro" id="IPR007016">
    <property type="entry name" value="O-antigen_ligase-rel_domated"/>
</dbReference>
<protein>
    <submittedName>
        <fullName evidence="7">Polymerase</fullName>
    </submittedName>
</protein>
<feature type="domain" description="O-antigen ligase-related" evidence="6">
    <location>
        <begin position="189"/>
        <end position="313"/>
    </location>
</feature>
<dbReference type="PANTHER" id="PTHR37422">
    <property type="entry name" value="TEICHURONIC ACID BIOSYNTHESIS PROTEIN TUAE"/>
    <property type="match status" value="1"/>
</dbReference>
<reference evidence="7 8" key="1">
    <citation type="submission" date="2016-08" db="EMBL/GenBank/DDBJ databases">
        <authorList>
            <person name="Seilhamer J.J."/>
        </authorList>
    </citation>
    <scope>NUCLEOTIDE SEQUENCE [LARGE SCALE GENOMIC DNA]</scope>
    <source>
        <strain evidence="7 8">KH-21-114</strain>
    </source>
</reference>
<feature type="transmembrane region" description="Helical" evidence="5">
    <location>
        <begin position="151"/>
        <end position="175"/>
    </location>
</feature>
<evidence type="ECO:0000313" key="7">
    <source>
        <dbReference type="EMBL" id="POG12538.1"/>
    </source>
</evidence>
<feature type="transmembrane region" description="Helical" evidence="5">
    <location>
        <begin position="228"/>
        <end position="245"/>
    </location>
</feature>
<feature type="transmembrane region" description="Helical" evidence="5">
    <location>
        <begin position="182"/>
        <end position="199"/>
    </location>
</feature>
<dbReference type="InterPro" id="IPR051533">
    <property type="entry name" value="WaaL-like"/>
</dbReference>
<feature type="transmembrane region" description="Helical" evidence="5">
    <location>
        <begin position="336"/>
        <end position="355"/>
    </location>
</feature>
<keyword evidence="2 5" id="KW-0812">Transmembrane</keyword>
<dbReference type="GO" id="GO:0016020">
    <property type="term" value="C:membrane"/>
    <property type="evidence" value="ECO:0007669"/>
    <property type="project" value="UniProtKB-SubCell"/>
</dbReference>
<dbReference type="EMBL" id="MINH01000016">
    <property type="protein sequence ID" value="POG12538.1"/>
    <property type="molecule type" value="Genomic_DNA"/>
</dbReference>
<comment type="caution">
    <text evidence="7">The sequence shown here is derived from an EMBL/GenBank/DDBJ whole genome shotgun (WGS) entry which is preliminary data.</text>
</comment>
<dbReference type="Pfam" id="PF04932">
    <property type="entry name" value="Wzy_C"/>
    <property type="match status" value="1"/>
</dbReference>
<feature type="transmembrane region" description="Helical" evidence="5">
    <location>
        <begin position="304"/>
        <end position="324"/>
    </location>
</feature>
<feature type="transmembrane region" description="Helical" evidence="5">
    <location>
        <begin position="7"/>
        <end position="26"/>
    </location>
</feature>
<dbReference type="AlphaFoldDB" id="A0A2S3XAG1"/>
<evidence type="ECO:0000259" key="6">
    <source>
        <dbReference type="Pfam" id="PF04932"/>
    </source>
</evidence>
<dbReference type="RefSeq" id="WP_103445930.1">
    <property type="nucleotide sequence ID" value="NZ_MINH01000016.1"/>
</dbReference>
<reference evidence="7 8" key="2">
    <citation type="submission" date="2018-03" db="EMBL/GenBank/DDBJ databases">
        <title>Draft genome of Pseudomonas putida strain KH-21-114.</title>
        <authorList>
            <person name="Yoshizawa S."/>
            <person name="Khan N.H."/>
            <person name="Nishimura M."/>
            <person name="Chiura H.X."/>
            <person name="Ogura Y."/>
            <person name="Hayashi T."/>
            <person name="Kogure K."/>
        </authorList>
    </citation>
    <scope>NUCLEOTIDE SEQUENCE [LARGE SCALE GENOMIC DNA]</scope>
    <source>
        <strain evidence="7 8">KH-21-114</strain>
    </source>
</reference>